<evidence type="ECO:0000259" key="2">
    <source>
        <dbReference type="PROSITE" id="PS51782"/>
    </source>
</evidence>
<keyword evidence="4" id="KW-1185">Reference proteome</keyword>
<dbReference type="OrthoDB" id="2107166at2759"/>
<evidence type="ECO:0000313" key="3">
    <source>
        <dbReference type="EMBL" id="KAF7998182.1"/>
    </source>
</evidence>
<dbReference type="AlphaFoldDB" id="A0A834Y7N3"/>
<dbReference type="PANTHER" id="PTHR20932:SF8">
    <property type="entry name" value="LD22649P"/>
    <property type="match status" value="1"/>
</dbReference>
<dbReference type="Gene3D" id="3.10.350.10">
    <property type="entry name" value="LysM domain"/>
    <property type="match status" value="1"/>
</dbReference>
<protein>
    <recommendedName>
        <fullName evidence="2">LysM domain-containing protein</fullName>
    </recommendedName>
</protein>
<dbReference type="InterPro" id="IPR018392">
    <property type="entry name" value="LysM"/>
</dbReference>
<dbReference type="EMBL" id="JACMRX010000001">
    <property type="protein sequence ID" value="KAF7998182.1"/>
    <property type="molecule type" value="Genomic_DNA"/>
</dbReference>
<reference evidence="3 4" key="1">
    <citation type="submission" date="2020-08" db="EMBL/GenBank/DDBJ databases">
        <title>Aphidius gifuensis genome sequencing and assembly.</title>
        <authorList>
            <person name="Du Z."/>
        </authorList>
    </citation>
    <scope>NUCLEOTIDE SEQUENCE [LARGE SCALE GENOMIC DNA]</scope>
    <source>
        <strain evidence="3">YNYX2018</strain>
        <tissue evidence="3">Adults</tissue>
    </source>
</reference>
<dbReference type="SUPFAM" id="SSF54106">
    <property type="entry name" value="LysM domain"/>
    <property type="match status" value="1"/>
</dbReference>
<dbReference type="Proteomes" id="UP000639338">
    <property type="component" value="Unassembled WGS sequence"/>
</dbReference>
<organism evidence="3 4">
    <name type="scientific">Aphidius gifuensis</name>
    <name type="common">Parasitoid wasp</name>
    <dbReference type="NCBI Taxonomy" id="684658"/>
    <lineage>
        <taxon>Eukaryota</taxon>
        <taxon>Metazoa</taxon>
        <taxon>Ecdysozoa</taxon>
        <taxon>Arthropoda</taxon>
        <taxon>Hexapoda</taxon>
        <taxon>Insecta</taxon>
        <taxon>Pterygota</taxon>
        <taxon>Neoptera</taxon>
        <taxon>Endopterygota</taxon>
        <taxon>Hymenoptera</taxon>
        <taxon>Apocrita</taxon>
        <taxon>Ichneumonoidea</taxon>
        <taxon>Braconidae</taxon>
        <taxon>Aphidiinae</taxon>
        <taxon>Aphidius</taxon>
    </lineage>
</organism>
<dbReference type="SMART" id="SM00257">
    <property type="entry name" value="LysM"/>
    <property type="match status" value="1"/>
</dbReference>
<comment type="caution">
    <text evidence="3">The sequence shown here is derived from an EMBL/GenBank/DDBJ whole genome shotgun (WGS) entry which is preliminary data.</text>
</comment>
<dbReference type="Pfam" id="PF01476">
    <property type="entry name" value="LysM"/>
    <property type="match status" value="1"/>
</dbReference>
<dbReference type="PANTHER" id="PTHR20932">
    <property type="entry name" value="LYSM AND PUTATIVE PEPTIDOGLYCAN-BINDING DOMAIN-CONTAINING PROTEIN"/>
    <property type="match status" value="1"/>
</dbReference>
<accession>A0A834Y7N3</accession>
<feature type="compositionally biased region" description="Low complexity" evidence="1">
    <location>
        <begin position="181"/>
        <end position="193"/>
    </location>
</feature>
<proteinExistence type="predicted"/>
<dbReference type="InterPro" id="IPR045030">
    <property type="entry name" value="LYSM1-4"/>
</dbReference>
<name>A0A834Y7N3_APHGI</name>
<feature type="domain" description="LysM" evidence="2">
    <location>
        <begin position="42"/>
        <end position="86"/>
    </location>
</feature>
<evidence type="ECO:0000313" key="4">
    <source>
        <dbReference type="Proteomes" id="UP000639338"/>
    </source>
</evidence>
<dbReference type="CDD" id="cd00118">
    <property type="entry name" value="LysM"/>
    <property type="match status" value="1"/>
</dbReference>
<gene>
    <name evidence="3" type="ORF">HCN44_009580</name>
</gene>
<dbReference type="PROSITE" id="PS51782">
    <property type="entry name" value="LYSM"/>
    <property type="match status" value="1"/>
</dbReference>
<feature type="region of interest" description="Disordered" evidence="1">
    <location>
        <begin position="175"/>
        <end position="202"/>
    </location>
</feature>
<sequence>MDHSSSDGYREMEERILIRDTSRNLKKYGSTSRHMIRNDNLIKHIVDKNDTLAGIALKYSVTTEQIRMTNKLFASDSLFLREYLMIPVPKELNKKKKNDNLFDNNLIDNNLIGANCLNKNNDNKSNNDDENSIDNFLAKMDSSIATVKNDIKKSQEHSSFCTDEEDWYLQRHKYGARNRHSNSQSSSTNSATSLTEQYKSLSSDNVHELPSAVVMTNGKKLKSSLQKLQQHQDEIFQL</sequence>
<evidence type="ECO:0000256" key="1">
    <source>
        <dbReference type="SAM" id="MobiDB-lite"/>
    </source>
</evidence>
<dbReference type="InterPro" id="IPR036779">
    <property type="entry name" value="LysM_dom_sf"/>
</dbReference>